<dbReference type="PROSITE" id="PS51029">
    <property type="entry name" value="MADF"/>
    <property type="match status" value="1"/>
</dbReference>
<name>A0A921ZZC3_MANSE</name>
<evidence type="ECO:0000313" key="2">
    <source>
        <dbReference type="EMBL" id="KAG6465734.1"/>
    </source>
</evidence>
<dbReference type="SMART" id="SM00595">
    <property type="entry name" value="MADF"/>
    <property type="match status" value="1"/>
</dbReference>
<dbReference type="PANTHER" id="PTHR21505">
    <property type="entry name" value="MADF DOMAIN-CONTAINING PROTEIN-RELATED"/>
    <property type="match status" value="1"/>
</dbReference>
<evidence type="ECO:0000313" key="3">
    <source>
        <dbReference type="Proteomes" id="UP000791440"/>
    </source>
</evidence>
<dbReference type="Pfam" id="PF10545">
    <property type="entry name" value="MADF_DNA_bdg"/>
    <property type="match status" value="1"/>
</dbReference>
<accession>A0A921ZZC3</accession>
<dbReference type="InterPro" id="IPR006578">
    <property type="entry name" value="MADF-dom"/>
</dbReference>
<keyword evidence="3" id="KW-1185">Reference proteome</keyword>
<sequence>MDKDSCRSLIRLYGSKLLLWNSTSPWYRNKHMREEAWKEISAEMGMPMPLLKKKMTSLMSCYRRERWRLDRKIKIGSGRGVSKSKWFAFNEFSFMRNKKSDETSCEVKKTIKQEIGAENNEESNACANDEDPLNLNKAPKRRNFRAFNVIVGSHTDPYFSFGQNLANELRKYDSRTLSYVKRAINNVIFEADLGRYTPKRSRGSSREED</sequence>
<reference evidence="2" key="2">
    <citation type="submission" date="2020-12" db="EMBL/GenBank/DDBJ databases">
        <authorList>
            <person name="Kanost M."/>
        </authorList>
    </citation>
    <scope>NUCLEOTIDE SEQUENCE</scope>
</reference>
<organism evidence="2 3">
    <name type="scientific">Manduca sexta</name>
    <name type="common">Tobacco hawkmoth</name>
    <name type="synonym">Tobacco hornworm</name>
    <dbReference type="NCBI Taxonomy" id="7130"/>
    <lineage>
        <taxon>Eukaryota</taxon>
        <taxon>Metazoa</taxon>
        <taxon>Ecdysozoa</taxon>
        <taxon>Arthropoda</taxon>
        <taxon>Hexapoda</taxon>
        <taxon>Insecta</taxon>
        <taxon>Pterygota</taxon>
        <taxon>Neoptera</taxon>
        <taxon>Endopterygota</taxon>
        <taxon>Lepidoptera</taxon>
        <taxon>Glossata</taxon>
        <taxon>Ditrysia</taxon>
        <taxon>Bombycoidea</taxon>
        <taxon>Sphingidae</taxon>
        <taxon>Sphinginae</taxon>
        <taxon>Sphingini</taxon>
        <taxon>Manduca</taxon>
    </lineage>
</organism>
<gene>
    <name evidence="2" type="ORF">O3G_MSEX015356</name>
</gene>
<proteinExistence type="predicted"/>
<dbReference type="PANTHER" id="PTHR21505:SF12">
    <property type="entry name" value="MADF DOMAIN-CONTAINING PROTEIN-RELATED"/>
    <property type="match status" value="1"/>
</dbReference>
<dbReference type="EMBL" id="JH669705">
    <property type="protein sequence ID" value="KAG6465734.1"/>
    <property type="molecule type" value="Genomic_DNA"/>
</dbReference>
<dbReference type="AlphaFoldDB" id="A0A921ZZC3"/>
<feature type="domain" description="MADF" evidence="1">
    <location>
        <begin position="8"/>
        <end position="100"/>
    </location>
</feature>
<reference evidence="2" key="1">
    <citation type="journal article" date="2016" name="Insect Biochem. Mol. Biol.">
        <title>Multifaceted biological insights from a draft genome sequence of the tobacco hornworm moth, Manduca sexta.</title>
        <authorList>
            <person name="Kanost M.R."/>
            <person name="Arrese E.L."/>
            <person name="Cao X."/>
            <person name="Chen Y.R."/>
            <person name="Chellapilla S."/>
            <person name="Goldsmith M.R."/>
            <person name="Grosse-Wilde E."/>
            <person name="Heckel D.G."/>
            <person name="Herndon N."/>
            <person name="Jiang H."/>
            <person name="Papanicolaou A."/>
            <person name="Qu J."/>
            <person name="Soulages J.L."/>
            <person name="Vogel H."/>
            <person name="Walters J."/>
            <person name="Waterhouse R.M."/>
            <person name="Ahn S.J."/>
            <person name="Almeida F.C."/>
            <person name="An C."/>
            <person name="Aqrawi P."/>
            <person name="Bretschneider A."/>
            <person name="Bryant W.B."/>
            <person name="Bucks S."/>
            <person name="Chao H."/>
            <person name="Chevignon G."/>
            <person name="Christen J.M."/>
            <person name="Clarke D.F."/>
            <person name="Dittmer N.T."/>
            <person name="Ferguson L.C.F."/>
            <person name="Garavelou S."/>
            <person name="Gordon K.H.J."/>
            <person name="Gunaratna R.T."/>
            <person name="Han Y."/>
            <person name="Hauser F."/>
            <person name="He Y."/>
            <person name="Heidel-Fischer H."/>
            <person name="Hirsh A."/>
            <person name="Hu Y."/>
            <person name="Jiang H."/>
            <person name="Kalra D."/>
            <person name="Klinner C."/>
            <person name="Konig C."/>
            <person name="Kovar C."/>
            <person name="Kroll A.R."/>
            <person name="Kuwar S.S."/>
            <person name="Lee S.L."/>
            <person name="Lehman R."/>
            <person name="Li K."/>
            <person name="Li Z."/>
            <person name="Liang H."/>
            <person name="Lovelace S."/>
            <person name="Lu Z."/>
            <person name="Mansfield J.H."/>
            <person name="McCulloch K.J."/>
            <person name="Mathew T."/>
            <person name="Morton B."/>
            <person name="Muzny D.M."/>
            <person name="Neunemann D."/>
            <person name="Ongeri F."/>
            <person name="Pauchet Y."/>
            <person name="Pu L.L."/>
            <person name="Pyrousis I."/>
            <person name="Rao X.J."/>
            <person name="Redding A."/>
            <person name="Roesel C."/>
            <person name="Sanchez-Gracia A."/>
            <person name="Schaack S."/>
            <person name="Shukla A."/>
            <person name="Tetreau G."/>
            <person name="Wang Y."/>
            <person name="Xiong G.H."/>
            <person name="Traut W."/>
            <person name="Walsh T.K."/>
            <person name="Worley K.C."/>
            <person name="Wu D."/>
            <person name="Wu W."/>
            <person name="Wu Y.Q."/>
            <person name="Zhang X."/>
            <person name="Zou Z."/>
            <person name="Zucker H."/>
            <person name="Briscoe A.D."/>
            <person name="Burmester T."/>
            <person name="Clem R.J."/>
            <person name="Feyereisen R."/>
            <person name="Grimmelikhuijzen C.J.P."/>
            <person name="Hamodrakas S.J."/>
            <person name="Hansson B.S."/>
            <person name="Huguet E."/>
            <person name="Jermiin L.S."/>
            <person name="Lan Q."/>
            <person name="Lehman H.K."/>
            <person name="Lorenzen M."/>
            <person name="Merzendorfer H."/>
            <person name="Michalopoulos I."/>
            <person name="Morton D.B."/>
            <person name="Muthukrishnan S."/>
            <person name="Oakeshott J.G."/>
            <person name="Palmer W."/>
            <person name="Park Y."/>
            <person name="Passarelli A.L."/>
            <person name="Rozas J."/>
            <person name="Schwartz L.M."/>
            <person name="Smith W."/>
            <person name="Southgate A."/>
            <person name="Vilcinskas A."/>
            <person name="Vogt R."/>
            <person name="Wang P."/>
            <person name="Werren J."/>
            <person name="Yu X.Q."/>
            <person name="Zhou J.J."/>
            <person name="Brown S.J."/>
            <person name="Scherer S.E."/>
            <person name="Richards S."/>
            <person name="Blissard G.W."/>
        </authorList>
    </citation>
    <scope>NUCLEOTIDE SEQUENCE</scope>
</reference>
<evidence type="ECO:0000259" key="1">
    <source>
        <dbReference type="PROSITE" id="PS51029"/>
    </source>
</evidence>
<comment type="caution">
    <text evidence="2">The sequence shown here is derived from an EMBL/GenBank/DDBJ whole genome shotgun (WGS) entry which is preliminary data.</text>
</comment>
<protein>
    <recommendedName>
        <fullName evidence="1">MADF domain-containing protein</fullName>
    </recommendedName>
</protein>
<dbReference type="Proteomes" id="UP000791440">
    <property type="component" value="Unassembled WGS sequence"/>
</dbReference>